<evidence type="ECO:0000313" key="3">
    <source>
        <dbReference type="EMBL" id="KAK5056656.1"/>
    </source>
</evidence>
<feature type="signal peptide" evidence="2">
    <location>
        <begin position="1"/>
        <end position="29"/>
    </location>
</feature>
<keyword evidence="4" id="KW-1185">Reference proteome</keyword>
<dbReference type="PANTHER" id="PTHR40622">
    <property type="match status" value="1"/>
</dbReference>
<feature type="chain" id="PRO_5044012739" evidence="2">
    <location>
        <begin position="30"/>
        <end position="371"/>
    </location>
</feature>
<sequence>MYLSSALVATSAFALHTAAFLIPLEVSNAVELGRPPFLNGPSEFELDCPGCPFFGVEDTAEVQYDIENKILLDFALDTTDGLTINGDALPTPFSKDPVLSFRLTAPQIRVQDGQKTSPLHLDFAWAERELSPSNRMPKHGHGFSMFQFELTITALNGHPVKVDTVLVHVLRLFNKKTKIVKISTIPFNDTPGATTCDTSSKWSICRIRAIIAARIQAMLNAAKTHTQAAKGWVKGQGKGCPGKFGHPGGHRGGPPFMHHEHGQASQGGHHYHHNHNAHRFGRLLHQVLRFFVIPALLGVIGGLMASAIGMLVGQFLVFLWIRFHRGGRRGNVRAVEIVIEDDEKDALIIDGEINPPQYEDVEASVDEGEKK</sequence>
<dbReference type="RefSeq" id="XP_064708372.1">
    <property type="nucleotide sequence ID" value="XM_064855712.1"/>
</dbReference>
<feature type="transmembrane region" description="Helical" evidence="1">
    <location>
        <begin position="291"/>
        <end position="321"/>
    </location>
</feature>
<organism evidence="3 4">
    <name type="scientific">Exophiala bonariae</name>
    <dbReference type="NCBI Taxonomy" id="1690606"/>
    <lineage>
        <taxon>Eukaryota</taxon>
        <taxon>Fungi</taxon>
        <taxon>Dikarya</taxon>
        <taxon>Ascomycota</taxon>
        <taxon>Pezizomycotina</taxon>
        <taxon>Eurotiomycetes</taxon>
        <taxon>Chaetothyriomycetidae</taxon>
        <taxon>Chaetothyriales</taxon>
        <taxon>Herpotrichiellaceae</taxon>
        <taxon>Exophiala</taxon>
    </lineage>
</organism>
<name>A0AAV9NFV4_9EURO</name>
<accession>A0AAV9NFV4</accession>
<protein>
    <submittedName>
        <fullName evidence="3">Uncharacterized protein</fullName>
    </submittedName>
</protein>
<evidence type="ECO:0000256" key="1">
    <source>
        <dbReference type="SAM" id="Phobius"/>
    </source>
</evidence>
<dbReference type="PANTHER" id="PTHR40622:SF1">
    <property type="match status" value="1"/>
</dbReference>
<keyword evidence="1" id="KW-0812">Transmembrane</keyword>
<reference evidence="3 4" key="1">
    <citation type="submission" date="2023-08" db="EMBL/GenBank/DDBJ databases">
        <title>Black Yeasts Isolated from many extreme environments.</title>
        <authorList>
            <person name="Coleine C."/>
            <person name="Stajich J.E."/>
            <person name="Selbmann L."/>
        </authorList>
    </citation>
    <scope>NUCLEOTIDE SEQUENCE [LARGE SCALE GENOMIC DNA]</scope>
    <source>
        <strain evidence="3 4">CCFEE 5792</strain>
    </source>
</reference>
<proteinExistence type="predicted"/>
<dbReference type="Proteomes" id="UP001358417">
    <property type="component" value="Unassembled WGS sequence"/>
</dbReference>
<keyword evidence="1" id="KW-0472">Membrane</keyword>
<gene>
    <name evidence="3" type="ORF">LTR84_012188</name>
</gene>
<dbReference type="AlphaFoldDB" id="A0AAV9NFV4"/>
<keyword evidence="2" id="KW-0732">Signal</keyword>
<dbReference type="EMBL" id="JAVRRD010000007">
    <property type="protein sequence ID" value="KAK5056656.1"/>
    <property type="molecule type" value="Genomic_DNA"/>
</dbReference>
<keyword evidence="1" id="KW-1133">Transmembrane helix</keyword>
<evidence type="ECO:0000256" key="2">
    <source>
        <dbReference type="SAM" id="SignalP"/>
    </source>
</evidence>
<comment type="caution">
    <text evidence="3">The sequence shown here is derived from an EMBL/GenBank/DDBJ whole genome shotgun (WGS) entry which is preliminary data.</text>
</comment>
<evidence type="ECO:0000313" key="4">
    <source>
        <dbReference type="Proteomes" id="UP001358417"/>
    </source>
</evidence>
<dbReference type="GeneID" id="89980335"/>